<dbReference type="GeneID" id="20666011"/>
<evidence type="ECO:0000313" key="1">
    <source>
        <dbReference type="EMBL" id="ETW79315.1"/>
    </source>
</evidence>
<dbReference type="EMBL" id="KI925461">
    <property type="protein sequence ID" value="ETW79315.1"/>
    <property type="molecule type" value="Genomic_DNA"/>
</dbReference>
<sequence length="149" mass="16418">MSREKETRLVALAAPMGFDACRLRAKHPGGASRDNRRVPFSTPSCRTRFFVNEREQPPAPIGPNAAALQWRSSAHVRSHLRMTQRQVRAPRSTFFLAPSLFDGPWLGCCADLLPPSTRQIPYASAAGEAVRPVQLDLPECPSIELQVAA</sequence>
<dbReference type="InParanoid" id="W4K1V3"/>
<gene>
    <name evidence="1" type="ORF">HETIRDRAFT_104576</name>
</gene>
<dbReference type="AlphaFoldDB" id="W4K1V3"/>
<dbReference type="KEGG" id="hir:HETIRDRAFT_104576"/>
<dbReference type="HOGENOM" id="CLU_1749902_0_0_1"/>
<evidence type="ECO:0000313" key="2">
    <source>
        <dbReference type="Proteomes" id="UP000030671"/>
    </source>
</evidence>
<protein>
    <submittedName>
        <fullName evidence="1">Uncharacterized protein</fullName>
    </submittedName>
</protein>
<reference evidence="1 2" key="1">
    <citation type="journal article" date="2012" name="New Phytol.">
        <title>Insight into trade-off between wood decay and parasitism from the genome of a fungal forest pathogen.</title>
        <authorList>
            <person name="Olson A."/>
            <person name="Aerts A."/>
            <person name="Asiegbu F."/>
            <person name="Belbahri L."/>
            <person name="Bouzid O."/>
            <person name="Broberg A."/>
            <person name="Canback B."/>
            <person name="Coutinho P.M."/>
            <person name="Cullen D."/>
            <person name="Dalman K."/>
            <person name="Deflorio G."/>
            <person name="van Diepen L.T."/>
            <person name="Dunand C."/>
            <person name="Duplessis S."/>
            <person name="Durling M."/>
            <person name="Gonthier P."/>
            <person name="Grimwood J."/>
            <person name="Fossdal C.G."/>
            <person name="Hansson D."/>
            <person name="Henrissat B."/>
            <person name="Hietala A."/>
            <person name="Himmelstrand K."/>
            <person name="Hoffmeister D."/>
            <person name="Hogberg N."/>
            <person name="James T.Y."/>
            <person name="Karlsson M."/>
            <person name="Kohler A."/>
            <person name="Kues U."/>
            <person name="Lee Y.H."/>
            <person name="Lin Y.C."/>
            <person name="Lind M."/>
            <person name="Lindquist E."/>
            <person name="Lombard V."/>
            <person name="Lucas S."/>
            <person name="Lunden K."/>
            <person name="Morin E."/>
            <person name="Murat C."/>
            <person name="Park J."/>
            <person name="Raffaello T."/>
            <person name="Rouze P."/>
            <person name="Salamov A."/>
            <person name="Schmutz J."/>
            <person name="Solheim H."/>
            <person name="Stahlberg J."/>
            <person name="Velez H."/>
            <person name="de Vries R.P."/>
            <person name="Wiebenga A."/>
            <person name="Woodward S."/>
            <person name="Yakovlev I."/>
            <person name="Garbelotto M."/>
            <person name="Martin F."/>
            <person name="Grigoriev I.V."/>
            <person name="Stenlid J."/>
        </authorList>
    </citation>
    <scope>NUCLEOTIDE SEQUENCE [LARGE SCALE GENOMIC DNA]</scope>
    <source>
        <strain evidence="1 2">TC 32-1</strain>
    </source>
</reference>
<organism evidence="1 2">
    <name type="scientific">Heterobasidion irregulare (strain TC 32-1)</name>
    <dbReference type="NCBI Taxonomy" id="747525"/>
    <lineage>
        <taxon>Eukaryota</taxon>
        <taxon>Fungi</taxon>
        <taxon>Dikarya</taxon>
        <taxon>Basidiomycota</taxon>
        <taxon>Agaricomycotina</taxon>
        <taxon>Agaricomycetes</taxon>
        <taxon>Russulales</taxon>
        <taxon>Bondarzewiaceae</taxon>
        <taxon>Heterobasidion</taxon>
        <taxon>Heterobasidion annosum species complex</taxon>
    </lineage>
</organism>
<accession>W4K1V3</accession>
<keyword evidence="2" id="KW-1185">Reference proteome</keyword>
<name>W4K1V3_HETIT</name>
<dbReference type="Proteomes" id="UP000030671">
    <property type="component" value="Unassembled WGS sequence"/>
</dbReference>
<dbReference type="RefSeq" id="XP_009549558.1">
    <property type="nucleotide sequence ID" value="XM_009551263.1"/>
</dbReference>
<proteinExistence type="predicted"/>